<dbReference type="InterPro" id="IPR001932">
    <property type="entry name" value="PPM-type_phosphatase-like_dom"/>
</dbReference>
<dbReference type="EMBL" id="FONY01000001">
    <property type="protein sequence ID" value="SFE39325.1"/>
    <property type="molecule type" value="Genomic_DNA"/>
</dbReference>
<keyword evidence="7" id="KW-0812">Transmembrane</keyword>
<organism evidence="9 10">
    <name type="scientific">Thermoflexibacter ruber</name>
    <dbReference type="NCBI Taxonomy" id="1003"/>
    <lineage>
        <taxon>Bacteria</taxon>
        <taxon>Pseudomonadati</taxon>
        <taxon>Bacteroidota</taxon>
        <taxon>Cytophagia</taxon>
        <taxon>Cytophagales</taxon>
        <taxon>Thermoflexibacteraceae</taxon>
        <taxon>Thermoflexibacter</taxon>
    </lineage>
</organism>
<dbReference type="AlphaFoldDB" id="A0A1I2A5J4"/>
<feature type="repeat" description="TPR" evidence="6">
    <location>
        <begin position="80"/>
        <end position="113"/>
    </location>
</feature>
<comment type="subcellular location">
    <subcellularLocation>
        <location evidence="1">Cytoplasm</location>
    </subcellularLocation>
</comment>
<dbReference type="Gene3D" id="1.25.40.10">
    <property type="entry name" value="Tetratricopeptide repeat domain"/>
    <property type="match status" value="2"/>
</dbReference>
<evidence type="ECO:0000313" key="10">
    <source>
        <dbReference type="Proteomes" id="UP000199513"/>
    </source>
</evidence>
<dbReference type="InterPro" id="IPR011990">
    <property type="entry name" value="TPR-like_helical_dom_sf"/>
</dbReference>
<dbReference type="PROSITE" id="PS50293">
    <property type="entry name" value="TPR_REGION"/>
    <property type="match status" value="1"/>
</dbReference>
<evidence type="ECO:0000256" key="2">
    <source>
        <dbReference type="ARBA" id="ARBA00022490"/>
    </source>
</evidence>
<sequence length="644" mass="73822">MQRFVIIILLLLCHLSAKPQNKAVIDSLSDLLKSAKDTSKVLVLNQLAWNYRNSDLSQAVAYGEQSIALAQSIKYHRGLAEAYNMLGVVQRNIGNYSKATDFYFKALQVAEQYNITQQISYSNLNLGDIFKYQKNYEQAVLYINKAIQSFENIKDQRGIGYGYIRLGEVYQEQGLYQEALKAYEKSLEVRISLKDKSAIESTTNRLGNLYELMNDYPQAIKYLTQSLEIGSEINDLKSIAGTQADLSRLYFKQGDDDKAIEYAEQSLELGQKLDTRESIKRASQVLAEIYAKKENYKKAYYYQSILMEMKDSLFNQESFIRINNLQKNYETQRKQAEIDLLNKDKQIQNLILNILIGGLLLFLFLVFALYRINRHRKNVNQILNNQNKIIEKRNEDITASINYAKRIQDAYLPSSERIAKYLPEHFIFFKPRDIVSGDFYWFAEVEKKIVLAAVDCTGHGVPGAFMSLIGNNLLNQIVLNMGVTMPEVILSAMNAGVNEVLQQKQTQNRDSMDAALCVIDLKNKVLEFAGAKSPLLYIQNNQLYFIKGNKSTVGDIDREEVKIFVKHTIDISIPTTFYIFSDGFPDQFGGSENKKFLTKNLKELLFSIHQRPMKEQEILVQATFRDWIGDYSQIDDVTVIGVKV</sequence>
<dbReference type="InterPro" id="IPR019734">
    <property type="entry name" value="TPR_rpt"/>
</dbReference>
<evidence type="ECO:0000256" key="5">
    <source>
        <dbReference type="ARBA" id="ARBA00038253"/>
    </source>
</evidence>
<keyword evidence="7" id="KW-0472">Membrane</keyword>
<dbReference type="InterPro" id="IPR006597">
    <property type="entry name" value="Sel1-like"/>
</dbReference>
<keyword evidence="10" id="KW-1185">Reference proteome</keyword>
<dbReference type="Pfam" id="PF13424">
    <property type="entry name" value="TPR_12"/>
    <property type="match status" value="2"/>
</dbReference>
<accession>A0A1I2A5J4</accession>
<dbReference type="SUPFAM" id="SSF48452">
    <property type="entry name" value="TPR-like"/>
    <property type="match status" value="2"/>
</dbReference>
<evidence type="ECO:0000313" key="9">
    <source>
        <dbReference type="EMBL" id="SFE39325.1"/>
    </source>
</evidence>
<dbReference type="OrthoDB" id="1119265at2"/>
<dbReference type="GO" id="GO:0005737">
    <property type="term" value="C:cytoplasm"/>
    <property type="evidence" value="ECO:0007669"/>
    <property type="project" value="UniProtKB-SubCell"/>
</dbReference>
<dbReference type="PANTHER" id="PTHR46630">
    <property type="entry name" value="TETRATRICOPEPTIDE REPEAT PROTEIN 29"/>
    <property type="match status" value="1"/>
</dbReference>
<evidence type="ECO:0000259" key="8">
    <source>
        <dbReference type="Pfam" id="PF07228"/>
    </source>
</evidence>
<dbReference type="PROSITE" id="PS50005">
    <property type="entry name" value="TPR"/>
    <property type="match status" value="4"/>
</dbReference>
<evidence type="ECO:0000256" key="6">
    <source>
        <dbReference type="PROSITE-ProRule" id="PRU00339"/>
    </source>
</evidence>
<dbReference type="Proteomes" id="UP000199513">
    <property type="component" value="Unassembled WGS sequence"/>
</dbReference>
<evidence type="ECO:0000256" key="1">
    <source>
        <dbReference type="ARBA" id="ARBA00004496"/>
    </source>
</evidence>
<dbReference type="InterPro" id="IPR051476">
    <property type="entry name" value="Bac_ResReg_Asp_Phosphatase"/>
</dbReference>
<protein>
    <submittedName>
        <fullName evidence="9">Serine phosphatase RsbU, regulator of sigma subunit</fullName>
    </submittedName>
</protein>
<feature type="repeat" description="TPR" evidence="6">
    <location>
        <begin position="240"/>
        <end position="273"/>
    </location>
</feature>
<feature type="repeat" description="TPR" evidence="6">
    <location>
        <begin position="200"/>
        <end position="233"/>
    </location>
</feature>
<keyword evidence="4 6" id="KW-0802">TPR repeat</keyword>
<feature type="domain" description="PPM-type phosphatase" evidence="8">
    <location>
        <begin position="447"/>
        <end position="644"/>
    </location>
</feature>
<name>A0A1I2A5J4_9BACT</name>
<dbReference type="SMART" id="SM00028">
    <property type="entry name" value="TPR"/>
    <property type="match status" value="5"/>
</dbReference>
<feature type="repeat" description="TPR" evidence="6">
    <location>
        <begin position="160"/>
        <end position="193"/>
    </location>
</feature>
<gene>
    <name evidence="9" type="ORF">SAMN04488541_100141</name>
</gene>
<comment type="similarity">
    <text evidence="5">Belongs to the Rap family.</text>
</comment>
<reference evidence="10" key="1">
    <citation type="submission" date="2016-10" db="EMBL/GenBank/DDBJ databases">
        <authorList>
            <person name="Varghese N."/>
            <person name="Submissions S."/>
        </authorList>
    </citation>
    <scope>NUCLEOTIDE SEQUENCE [LARGE SCALE GENOMIC DNA]</scope>
    <source>
        <strain>GEY</strain>
        <strain evidence="10">DSM 9560</strain>
    </source>
</reference>
<evidence type="ECO:0000256" key="7">
    <source>
        <dbReference type="SAM" id="Phobius"/>
    </source>
</evidence>
<dbReference type="Pfam" id="PF07228">
    <property type="entry name" value="SpoIIE"/>
    <property type="match status" value="1"/>
</dbReference>
<keyword evidence="2" id="KW-0963">Cytoplasm</keyword>
<keyword evidence="7" id="KW-1133">Transmembrane helix</keyword>
<dbReference type="InterPro" id="IPR036457">
    <property type="entry name" value="PPM-type-like_dom_sf"/>
</dbReference>
<dbReference type="Pfam" id="PF13181">
    <property type="entry name" value="TPR_8"/>
    <property type="match status" value="1"/>
</dbReference>
<dbReference type="Pfam" id="PF13374">
    <property type="entry name" value="TPR_10"/>
    <property type="match status" value="1"/>
</dbReference>
<dbReference type="PANTHER" id="PTHR46630:SF1">
    <property type="entry name" value="TETRATRICOPEPTIDE REPEAT PROTEIN 29"/>
    <property type="match status" value="1"/>
</dbReference>
<feature type="transmembrane region" description="Helical" evidence="7">
    <location>
        <begin position="350"/>
        <end position="370"/>
    </location>
</feature>
<dbReference type="RefSeq" id="WP_091538190.1">
    <property type="nucleotide sequence ID" value="NZ_FONY01000001.1"/>
</dbReference>
<evidence type="ECO:0000256" key="4">
    <source>
        <dbReference type="ARBA" id="ARBA00022803"/>
    </source>
</evidence>
<dbReference type="Gene3D" id="3.60.40.10">
    <property type="entry name" value="PPM-type phosphatase domain"/>
    <property type="match status" value="1"/>
</dbReference>
<evidence type="ECO:0000256" key="3">
    <source>
        <dbReference type="ARBA" id="ARBA00022737"/>
    </source>
</evidence>
<dbReference type="STRING" id="1003.SAMN04488541_100141"/>
<keyword evidence="3" id="KW-0677">Repeat</keyword>
<proteinExistence type="inferred from homology"/>
<dbReference type="SMART" id="SM00671">
    <property type="entry name" value="SEL1"/>
    <property type="match status" value="4"/>
</dbReference>